<sequence length="377" mass="43098">MADDAPAAKRPKSAPSEETYPHQRISIEVGERTFRCSRRTWTQIETSVIAVAVSLTTPGEEPITLDSFFDEPPHAFERVVTYLRSNCTNYEPPRDDVDLDATATTARKLGFARYAAHLKLERVRRDLEREALYLDSVLRRTKICVDDWRRRTRQVDVKPIILDVDAGDDAHPPASERLRQLAPALEDTDAYGHARHYAVKAATPLRAKSGMEADARGSSKVCVLLESERPLRDARDQSHLPHNLLYCARLQEDIIFRRLGLQRVLCRFPLEHRKRSTVISSAHLSRDLYRDLYAYQGHELNESDRADGIEFERPLYGLTGAPEGRPFVSLPQPKPSCRQQHPSWQEDDEDDQLWFDADPTEQARHDLLTRLLADLDG</sequence>
<dbReference type="AlphaFoldDB" id="A0A8J2SWB2"/>
<reference evidence="2" key="1">
    <citation type="submission" date="2021-11" db="EMBL/GenBank/DDBJ databases">
        <authorList>
            <consortium name="Genoscope - CEA"/>
            <person name="William W."/>
        </authorList>
    </citation>
    <scope>NUCLEOTIDE SEQUENCE</scope>
</reference>
<feature type="region of interest" description="Disordered" evidence="1">
    <location>
        <begin position="1"/>
        <end position="22"/>
    </location>
</feature>
<evidence type="ECO:0000313" key="2">
    <source>
        <dbReference type="EMBL" id="CAH0374534.1"/>
    </source>
</evidence>
<evidence type="ECO:0000313" key="3">
    <source>
        <dbReference type="Proteomes" id="UP000789595"/>
    </source>
</evidence>
<dbReference type="InterPro" id="IPR011333">
    <property type="entry name" value="SKP1/BTB/POZ_sf"/>
</dbReference>
<dbReference type="EMBL" id="CAKKNE010000004">
    <property type="protein sequence ID" value="CAH0374534.1"/>
    <property type="molecule type" value="Genomic_DNA"/>
</dbReference>
<gene>
    <name evidence="2" type="ORF">PECAL_4P18230</name>
</gene>
<evidence type="ECO:0000256" key="1">
    <source>
        <dbReference type="SAM" id="MobiDB-lite"/>
    </source>
</evidence>
<proteinExistence type="predicted"/>
<dbReference type="Proteomes" id="UP000789595">
    <property type="component" value="Unassembled WGS sequence"/>
</dbReference>
<name>A0A8J2SWB2_9STRA</name>
<organism evidence="2 3">
    <name type="scientific">Pelagomonas calceolata</name>
    <dbReference type="NCBI Taxonomy" id="35677"/>
    <lineage>
        <taxon>Eukaryota</taxon>
        <taxon>Sar</taxon>
        <taxon>Stramenopiles</taxon>
        <taxon>Ochrophyta</taxon>
        <taxon>Pelagophyceae</taxon>
        <taxon>Pelagomonadales</taxon>
        <taxon>Pelagomonadaceae</taxon>
        <taxon>Pelagomonas</taxon>
    </lineage>
</organism>
<accession>A0A8J2SWB2</accession>
<keyword evidence="3" id="KW-1185">Reference proteome</keyword>
<protein>
    <submittedName>
        <fullName evidence="2">Uncharacterized protein</fullName>
    </submittedName>
</protein>
<comment type="caution">
    <text evidence="2">The sequence shown here is derived from an EMBL/GenBank/DDBJ whole genome shotgun (WGS) entry which is preliminary data.</text>
</comment>
<dbReference type="Gene3D" id="3.30.710.10">
    <property type="entry name" value="Potassium Channel Kv1.1, Chain A"/>
    <property type="match status" value="1"/>
</dbReference>
<feature type="region of interest" description="Disordered" evidence="1">
    <location>
        <begin position="322"/>
        <end position="351"/>
    </location>
</feature>